<dbReference type="GO" id="GO:0005886">
    <property type="term" value="C:plasma membrane"/>
    <property type="evidence" value="ECO:0007669"/>
    <property type="project" value="TreeGrafter"/>
</dbReference>
<dbReference type="RefSeq" id="WP_101177516.1">
    <property type="nucleotide sequence ID" value="NZ_PISE01000025.1"/>
</dbReference>
<protein>
    <submittedName>
        <fullName evidence="4">DedA family protein</fullName>
    </submittedName>
</protein>
<dbReference type="InterPro" id="IPR051311">
    <property type="entry name" value="DedA_domain"/>
</dbReference>
<keyword evidence="2" id="KW-0812">Transmembrane</keyword>
<reference evidence="4 5" key="1">
    <citation type="journal article" date="2003" name="Int. J. Syst. Evol. Microbiol.">
        <title>Bacillus nealsonii sp. nov., isolated from a spacecraft-assembly facility, whose spores are gamma-radiation resistant.</title>
        <authorList>
            <person name="Venkateswaran K."/>
            <person name="Kempf M."/>
            <person name="Chen F."/>
            <person name="Satomi M."/>
            <person name="Nicholson W."/>
            <person name="Kern R."/>
        </authorList>
    </citation>
    <scope>NUCLEOTIDE SEQUENCE [LARGE SCALE GENOMIC DNA]</scope>
    <source>
        <strain evidence="4 5">FO-92</strain>
    </source>
</reference>
<evidence type="ECO:0000256" key="1">
    <source>
        <dbReference type="ARBA" id="ARBA00010792"/>
    </source>
</evidence>
<evidence type="ECO:0000313" key="5">
    <source>
        <dbReference type="Proteomes" id="UP000233375"/>
    </source>
</evidence>
<comment type="caution">
    <text evidence="4">The sequence shown here is derived from an EMBL/GenBank/DDBJ whole genome shotgun (WGS) entry which is preliminary data.</text>
</comment>
<dbReference type="PANTHER" id="PTHR42709:SF8">
    <property type="entry name" value="UNDECAPRENYL PHOSPHATE TRANSPORTER A"/>
    <property type="match status" value="1"/>
</dbReference>
<dbReference type="OrthoDB" id="9813426at2"/>
<keyword evidence="5" id="KW-1185">Reference proteome</keyword>
<name>A0A2N0Z1P1_9BACI</name>
<dbReference type="AlphaFoldDB" id="A0A2N0Z1P1"/>
<evidence type="ECO:0000256" key="2">
    <source>
        <dbReference type="SAM" id="Phobius"/>
    </source>
</evidence>
<comment type="similarity">
    <text evidence="1">Belongs to the DedA family.</text>
</comment>
<evidence type="ECO:0000259" key="3">
    <source>
        <dbReference type="Pfam" id="PF09335"/>
    </source>
</evidence>
<feature type="transmembrane region" description="Helical" evidence="2">
    <location>
        <begin position="171"/>
        <end position="189"/>
    </location>
</feature>
<feature type="transmembrane region" description="Helical" evidence="2">
    <location>
        <begin position="49"/>
        <end position="71"/>
    </location>
</feature>
<accession>A0A2N0Z1P1</accession>
<organism evidence="4 5">
    <name type="scientific">Niallia nealsonii</name>
    <dbReference type="NCBI Taxonomy" id="115979"/>
    <lineage>
        <taxon>Bacteria</taxon>
        <taxon>Bacillati</taxon>
        <taxon>Bacillota</taxon>
        <taxon>Bacilli</taxon>
        <taxon>Bacillales</taxon>
        <taxon>Bacillaceae</taxon>
        <taxon>Niallia</taxon>
    </lineage>
</organism>
<dbReference type="EMBL" id="PISE01000025">
    <property type="protein sequence ID" value="PKG23409.1"/>
    <property type="molecule type" value="Genomic_DNA"/>
</dbReference>
<keyword evidence="2" id="KW-1133">Transmembrane helix</keyword>
<dbReference type="PANTHER" id="PTHR42709">
    <property type="entry name" value="ALKALINE PHOSPHATASE LIKE PROTEIN"/>
    <property type="match status" value="1"/>
</dbReference>
<evidence type="ECO:0000313" key="4">
    <source>
        <dbReference type="EMBL" id="PKG23409.1"/>
    </source>
</evidence>
<feature type="transmembrane region" description="Helical" evidence="2">
    <location>
        <begin position="7"/>
        <end position="29"/>
    </location>
</feature>
<proteinExistence type="inferred from homology"/>
<sequence>MSEFVSTIFDFLSSLGYLGIALGLMIEVIPSEIVLSYGGYLIHLGEVNFIGALIAGVIGGTIAQLFIYWIGYYGGRPFIDRYGKYLLIKKSHVDAAESWFLKHGTGMIFLARFIPVVRHAISIPAGIARMPIGQFILYTTAAIIPWTVLFLLLGMKLGSSWENIEIYAKPYLTPIISIAVVAILIYFLFQFRKKKINIK</sequence>
<gene>
    <name evidence="4" type="ORF">CWS01_12410</name>
</gene>
<dbReference type="InterPro" id="IPR032816">
    <property type="entry name" value="VTT_dom"/>
</dbReference>
<keyword evidence="2" id="KW-0472">Membrane</keyword>
<dbReference type="Pfam" id="PF09335">
    <property type="entry name" value="VTT_dom"/>
    <property type="match status" value="1"/>
</dbReference>
<feature type="domain" description="VTT" evidence="3">
    <location>
        <begin position="29"/>
        <end position="154"/>
    </location>
</feature>
<dbReference type="Proteomes" id="UP000233375">
    <property type="component" value="Unassembled WGS sequence"/>
</dbReference>
<feature type="transmembrane region" description="Helical" evidence="2">
    <location>
        <begin position="135"/>
        <end position="159"/>
    </location>
</feature>